<accession>A0A5P9P540</accession>
<dbReference type="GeneID" id="42301856"/>
<protein>
    <submittedName>
        <fullName evidence="1">Uncharacterized protein</fullName>
    </submittedName>
</protein>
<dbReference type="EMBL" id="CP045488">
    <property type="protein sequence ID" value="QFU83275.1"/>
    <property type="molecule type" value="Genomic_DNA"/>
</dbReference>
<dbReference type="KEGG" id="nas:GCU68_12390"/>
<name>A0A5P9P540_9EURY</name>
<organism evidence="1 2">
    <name type="scientific">Natronorubrum aibiense</name>
    <dbReference type="NCBI Taxonomy" id="348826"/>
    <lineage>
        <taxon>Archaea</taxon>
        <taxon>Methanobacteriati</taxon>
        <taxon>Methanobacteriota</taxon>
        <taxon>Stenosarchaea group</taxon>
        <taxon>Halobacteria</taxon>
        <taxon>Halobacteriales</taxon>
        <taxon>Natrialbaceae</taxon>
        <taxon>Natronorubrum</taxon>
    </lineage>
</organism>
<proteinExistence type="predicted"/>
<evidence type="ECO:0000313" key="1">
    <source>
        <dbReference type="EMBL" id="QFU83275.1"/>
    </source>
</evidence>
<dbReference type="Proteomes" id="UP000326170">
    <property type="component" value="Chromosome"/>
</dbReference>
<dbReference type="AlphaFoldDB" id="A0A5P9P540"/>
<dbReference type="OrthoDB" id="161051at2157"/>
<evidence type="ECO:0000313" key="2">
    <source>
        <dbReference type="Proteomes" id="UP000326170"/>
    </source>
</evidence>
<gene>
    <name evidence="1" type="ORF">GCU68_12390</name>
</gene>
<sequence>MASLNDEMADVQTEIDEVRACLREEVPQLFDFDVVVGTIDYNTNNNSVTVTVEPSSEARTQLSERFGGVRVKMDDQMRFEFQFASNG</sequence>
<keyword evidence="2" id="KW-1185">Reference proteome</keyword>
<dbReference type="RefSeq" id="WP_152942035.1">
    <property type="nucleotide sequence ID" value="NZ_CP045488.1"/>
</dbReference>
<reference evidence="1 2" key="1">
    <citation type="journal article" date="2007" name="Int. J. Syst. Evol. Microbiol.">
        <title>Natronorubrum sulfidifaciens sp. nov., an extremely haloalkaliphilic archaeon isolated from Aiding salt lake in Xin-Jiang, China.</title>
        <authorList>
            <person name="Cui H.L."/>
            <person name="Tohty D."/>
            <person name="Liu H.C."/>
            <person name="Liu S.J."/>
            <person name="Oren A."/>
            <person name="Zhou P.J."/>
        </authorList>
    </citation>
    <scope>NUCLEOTIDE SEQUENCE [LARGE SCALE GENOMIC DNA]</scope>
    <source>
        <strain evidence="1 2">7-3</strain>
    </source>
</reference>